<organism evidence="2 3">
    <name type="scientific">Trichonephila clavata</name>
    <name type="common">Joro spider</name>
    <name type="synonym">Nephila clavata</name>
    <dbReference type="NCBI Taxonomy" id="2740835"/>
    <lineage>
        <taxon>Eukaryota</taxon>
        <taxon>Metazoa</taxon>
        <taxon>Ecdysozoa</taxon>
        <taxon>Arthropoda</taxon>
        <taxon>Chelicerata</taxon>
        <taxon>Arachnida</taxon>
        <taxon>Araneae</taxon>
        <taxon>Araneomorphae</taxon>
        <taxon>Entelegynae</taxon>
        <taxon>Araneoidea</taxon>
        <taxon>Nephilidae</taxon>
        <taxon>Trichonephila</taxon>
    </lineage>
</organism>
<dbReference type="AlphaFoldDB" id="A0A8X6FQW9"/>
<comment type="caution">
    <text evidence="2">The sequence shown here is derived from an EMBL/GenBank/DDBJ whole genome shotgun (WGS) entry which is preliminary data.</text>
</comment>
<dbReference type="PANTHER" id="PTHR11071">
    <property type="entry name" value="PEPTIDYL-PROLYL CIS-TRANS ISOMERASE"/>
    <property type="match status" value="1"/>
</dbReference>
<proteinExistence type="predicted"/>
<gene>
    <name evidence="2" type="ORF">TNCT_53221</name>
</gene>
<dbReference type="GO" id="GO:0005737">
    <property type="term" value="C:cytoplasm"/>
    <property type="evidence" value="ECO:0007669"/>
    <property type="project" value="TreeGrafter"/>
</dbReference>
<evidence type="ECO:0000313" key="2">
    <source>
        <dbReference type="EMBL" id="GFQ87265.1"/>
    </source>
</evidence>
<name>A0A8X6FQW9_TRICU</name>
<dbReference type="Gene3D" id="2.40.100.10">
    <property type="entry name" value="Cyclophilin-like"/>
    <property type="match status" value="1"/>
</dbReference>
<dbReference type="Pfam" id="PF00160">
    <property type="entry name" value="Pro_isomerase"/>
    <property type="match status" value="1"/>
</dbReference>
<dbReference type="InterPro" id="IPR002130">
    <property type="entry name" value="Cyclophilin-type_PPIase_dom"/>
</dbReference>
<feature type="non-terminal residue" evidence="2">
    <location>
        <position position="1"/>
    </location>
</feature>
<dbReference type="GO" id="GO:0003755">
    <property type="term" value="F:peptidyl-prolyl cis-trans isomerase activity"/>
    <property type="evidence" value="ECO:0007669"/>
    <property type="project" value="InterPro"/>
</dbReference>
<evidence type="ECO:0000313" key="3">
    <source>
        <dbReference type="Proteomes" id="UP000887116"/>
    </source>
</evidence>
<dbReference type="InterPro" id="IPR029000">
    <property type="entry name" value="Cyclophilin-like_dom_sf"/>
</dbReference>
<dbReference type="SUPFAM" id="SSF50891">
    <property type="entry name" value="Cyclophilin-like"/>
    <property type="match status" value="1"/>
</dbReference>
<dbReference type="PANTHER" id="PTHR11071:SF561">
    <property type="entry name" value="PEPTIDYL-PROLYL CIS-TRANS ISOMERASE D-RELATED"/>
    <property type="match status" value="1"/>
</dbReference>
<keyword evidence="3" id="KW-1185">Reference proteome</keyword>
<protein>
    <recommendedName>
        <fullName evidence="1">PPIase cyclophilin-type domain-containing protein</fullName>
    </recommendedName>
</protein>
<dbReference type="EMBL" id="BMAO01003358">
    <property type="protein sequence ID" value="GFQ87265.1"/>
    <property type="molecule type" value="Genomic_DNA"/>
</dbReference>
<evidence type="ECO:0000259" key="1">
    <source>
        <dbReference type="PROSITE" id="PS50072"/>
    </source>
</evidence>
<dbReference type="Proteomes" id="UP000887116">
    <property type="component" value="Unassembled WGS sequence"/>
</dbReference>
<dbReference type="PROSITE" id="PS50072">
    <property type="entry name" value="CSA_PPIASE_2"/>
    <property type="match status" value="1"/>
</dbReference>
<dbReference type="OrthoDB" id="193499at2759"/>
<sequence length="43" mass="4554">LDGKHVVFGQVVEGMDVVKKIESYGSQSGKTTKTITVADCGQL</sequence>
<reference evidence="2" key="1">
    <citation type="submission" date="2020-07" db="EMBL/GenBank/DDBJ databases">
        <title>Multicomponent nature underlies the extraordinary mechanical properties of spider dragline silk.</title>
        <authorList>
            <person name="Kono N."/>
            <person name="Nakamura H."/>
            <person name="Mori M."/>
            <person name="Yoshida Y."/>
            <person name="Ohtoshi R."/>
            <person name="Malay A.D."/>
            <person name="Moran D.A.P."/>
            <person name="Tomita M."/>
            <person name="Numata K."/>
            <person name="Arakawa K."/>
        </authorList>
    </citation>
    <scope>NUCLEOTIDE SEQUENCE</scope>
</reference>
<feature type="domain" description="PPIase cyclophilin-type" evidence="1">
    <location>
        <begin position="1"/>
        <end position="42"/>
    </location>
</feature>
<dbReference type="GO" id="GO:0006457">
    <property type="term" value="P:protein folding"/>
    <property type="evidence" value="ECO:0007669"/>
    <property type="project" value="TreeGrafter"/>
</dbReference>
<dbReference type="GO" id="GO:0016018">
    <property type="term" value="F:cyclosporin A binding"/>
    <property type="evidence" value="ECO:0007669"/>
    <property type="project" value="TreeGrafter"/>
</dbReference>
<accession>A0A8X6FQW9</accession>